<evidence type="ECO:0000256" key="3">
    <source>
        <dbReference type="ARBA" id="ARBA00023015"/>
    </source>
</evidence>
<dbReference type="PANTHER" id="PTHR48111">
    <property type="entry name" value="REGULATOR OF RPOS"/>
    <property type="match status" value="1"/>
</dbReference>
<comment type="caution">
    <text evidence="10">The sequence shown here is derived from an EMBL/GenBank/DDBJ whole genome shotgun (WGS) entry which is preliminary data.</text>
</comment>
<dbReference type="PROSITE" id="PS50110">
    <property type="entry name" value="RESPONSE_REGULATORY"/>
    <property type="match status" value="1"/>
</dbReference>
<feature type="modified residue" description="4-aspartylphosphate" evidence="6">
    <location>
        <position position="63"/>
    </location>
</feature>
<accession>S7T828</accession>
<keyword evidence="3" id="KW-0805">Transcription regulation</keyword>
<dbReference type="Gene3D" id="1.10.10.10">
    <property type="entry name" value="Winged helix-like DNA-binding domain superfamily/Winged helix DNA-binding domain"/>
    <property type="match status" value="1"/>
</dbReference>
<keyword evidence="4 7" id="KW-0238">DNA-binding</keyword>
<proteinExistence type="predicted"/>
<keyword evidence="2" id="KW-0902">Two-component regulatory system</keyword>
<dbReference type="PANTHER" id="PTHR48111:SF22">
    <property type="entry name" value="REGULATOR OF RPOS"/>
    <property type="match status" value="1"/>
</dbReference>
<keyword evidence="5" id="KW-0804">Transcription</keyword>
<dbReference type="Pfam" id="PF00486">
    <property type="entry name" value="Trans_reg_C"/>
    <property type="match status" value="1"/>
</dbReference>
<gene>
    <name evidence="10" type="ORF">dsmv_0836</name>
</gene>
<keyword evidence="11" id="KW-1185">Reference proteome</keyword>
<feature type="domain" description="Response regulatory" evidence="8">
    <location>
        <begin position="14"/>
        <end position="129"/>
    </location>
</feature>
<evidence type="ECO:0000256" key="1">
    <source>
        <dbReference type="ARBA" id="ARBA00022553"/>
    </source>
</evidence>
<dbReference type="InterPro" id="IPR036388">
    <property type="entry name" value="WH-like_DNA-bd_sf"/>
</dbReference>
<dbReference type="InterPro" id="IPR011006">
    <property type="entry name" value="CheY-like_superfamily"/>
</dbReference>
<keyword evidence="1 6" id="KW-0597">Phosphoprotein</keyword>
<organism evidence="10 11">
    <name type="scientific">Desulfococcus multivorans DSM 2059</name>
    <dbReference type="NCBI Taxonomy" id="1121405"/>
    <lineage>
        <taxon>Bacteria</taxon>
        <taxon>Pseudomonadati</taxon>
        <taxon>Thermodesulfobacteriota</taxon>
        <taxon>Desulfobacteria</taxon>
        <taxon>Desulfobacterales</taxon>
        <taxon>Desulfococcaceae</taxon>
        <taxon>Desulfococcus</taxon>
    </lineage>
</organism>
<dbReference type="GO" id="GO:0005829">
    <property type="term" value="C:cytosol"/>
    <property type="evidence" value="ECO:0007669"/>
    <property type="project" value="TreeGrafter"/>
</dbReference>
<evidence type="ECO:0000313" key="10">
    <source>
        <dbReference type="EMBL" id="EPR33297.1"/>
    </source>
</evidence>
<dbReference type="CDD" id="cd19935">
    <property type="entry name" value="REC_OmpR_CusR-like"/>
    <property type="match status" value="1"/>
</dbReference>
<dbReference type="EMBL" id="ATHJ01000127">
    <property type="protein sequence ID" value="EPR33297.1"/>
    <property type="molecule type" value="Genomic_DNA"/>
</dbReference>
<reference evidence="10 11" key="1">
    <citation type="journal article" date="2013" name="Genome Announc.">
        <title>Draft genome sequences for three mercury-methylating, sulfate-reducing bacteria.</title>
        <authorList>
            <person name="Brown S.D."/>
            <person name="Hurt R.A.Jr."/>
            <person name="Gilmour C.C."/>
            <person name="Elias D.A."/>
        </authorList>
    </citation>
    <scope>NUCLEOTIDE SEQUENCE [LARGE SCALE GENOMIC DNA]</scope>
    <source>
        <strain evidence="10 11">DSM 2059</strain>
    </source>
</reference>
<dbReference type="GO" id="GO:0000156">
    <property type="term" value="F:phosphorelay response regulator activity"/>
    <property type="evidence" value="ECO:0007669"/>
    <property type="project" value="TreeGrafter"/>
</dbReference>
<dbReference type="InterPro" id="IPR001789">
    <property type="entry name" value="Sig_transdc_resp-reg_receiver"/>
</dbReference>
<dbReference type="Gene3D" id="3.40.50.2300">
    <property type="match status" value="1"/>
</dbReference>
<dbReference type="CDD" id="cd00383">
    <property type="entry name" value="trans_reg_C"/>
    <property type="match status" value="1"/>
</dbReference>
<dbReference type="SMART" id="SM00448">
    <property type="entry name" value="REC"/>
    <property type="match status" value="1"/>
</dbReference>
<sequence length="236" mass="26601">MNKKHGYPFFQSIRILVIEDNQDLAANIGDFLEDSGHVVDYAMDGIFGLHLAVTQPVDVIVLDIMLPGIDGYSLCRRFREESEKPTPILMLTARDTLYDKLQGFDAGADDYLLKPFALEELEARLMALVRRSPQYDASKILESGPVRVDIGQRQVTINGTPVRLNRTCFKILVKLMQSAPEVVSRVDLEHHLWGDWKPVSDSLRTHIYALRKALDEPGRPSLIETVVGIGFRIKGQ</sequence>
<dbReference type="STRING" id="897.B2D07_12880"/>
<evidence type="ECO:0000259" key="9">
    <source>
        <dbReference type="PROSITE" id="PS51755"/>
    </source>
</evidence>
<evidence type="ECO:0000256" key="5">
    <source>
        <dbReference type="ARBA" id="ARBA00023163"/>
    </source>
</evidence>
<dbReference type="Pfam" id="PF00072">
    <property type="entry name" value="Response_reg"/>
    <property type="match status" value="1"/>
</dbReference>
<dbReference type="PATRIC" id="fig|1121405.3.peg.4072"/>
<dbReference type="SMART" id="SM00862">
    <property type="entry name" value="Trans_reg_C"/>
    <property type="match status" value="1"/>
</dbReference>
<evidence type="ECO:0000256" key="4">
    <source>
        <dbReference type="ARBA" id="ARBA00023125"/>
    </source>
</evidence>
<dbReference type="InterPro" id="IPR016032">
    <property type="entry name" value="Sig_transdc_resp-reg_C-effctor"/>
</dbReference>
<evidence type="ECO:0000256" key="7">
    <source>
        <dbReference type="PROSITE-ProRule" id="PRU01091"/>
    </source>
</evidence>
<dbReference type="SUPFAM" id="SSF46894">
    <property type="entry name" value="C-terminal effector domain of the bipartite response regulators"/>
    <property type="match status" value="1"/>
</dbReference>
<dbReference type="Proteomes" id="UP000014977">
    <property type="component" value="Unassembled WGS sequence"/>
</dbReference>
<feature type="DNA-binding region" description="OmpR/PhoB-type" evidence="7">
    <location>
        <begin position="138"/>
        <end position="235"/>
    </location>
</feature>
<dbReference type="GO" id="GO:0032993">
    <property type="term" value="C:protein-DNA complex"/>
    <property type="evidence" value="ECO:0007669"/>
    <property type="project" value="TreeGrafter"/>
</dbReference>
<evidence type="ECO:0000259" key="8">
    <source>
        <dbReference type="PROSITE" id="PS50110"/>
    </source>
</evidence>
<name>S7T828_DESML</name>
<evidence type="ECO:0000256" key="6">
    <source>
        <dbReference type="PROSITE-ProRule" id="PRU00169"/>
    </source>
</evidence>
<dbReference type="eggNOG" id="COG0745">
    <property type="taxonomic scope" value="Bacteria"/>
</dbReference>
<dbReference type="InterPro" id="IPR039420">
    <property type="entry name" value="WalR-like"/>
</dbReference>
<dbReference type="FunFam" id="3.40.50.2300:FF:000001">
    <property type="entry name" value="DNA-binding response regulator PhoB"/>
    <property type="match status" value="1"/>
</dbReference>
<dbReference type="GO" id="GO:0000976">
    <property type="term" value="F:transcription cis-regulatory region binding"/>
    <property type="evidence" value="ECO:0007669"/>
    <property type="project" value="TreeGrafter"/>
</dbReference>
<dbReference type="InterPro" id="IPR001867">
    <property type="entry name" value="OmpR/PhoB-type_DNA-bd"/>
</dbReference>
<evidence type="ECO:0000313" key="11">
    <source>
        <dbReference type="Proteomes" id="UP000014977"/>
    </source>
</evidence>
<feature type="domain" description="OmpR/PhoB-type" evidence="9">
    <location>
        <begin position="138"/>
        <end position="235"/>
    </location>
</feature>
<dbReference type="SUPFAM" id="SSF52172">
    <property type="entry name" value="CheY-like"/>
    <property type="match status" value="1"/>
</dbReference>
<dbReference type="GO" id="GO:0006355">
    <property type="term" value="P:regulation of DNA-templated transcription"/>
    <property type="evidence" value="ECO:0007669"/>
    <property type="project" value="InterPro"/>
</dbReference>
<dbReference type="AlphaFoldDB" id="S7T828"/>
<evidence type="ECO:0000256" key="2">
    <source>
        <dbReference type="ARBA" id="ARBA00023012"/>
    </source>
</evidence>
<dbReference type="PROSITE" id="PS51755">
    <property type="entry name" value="OMPR_PHOB"/>
    <property type="match status" value="1"/>
</dbReference>
<protein>
    <submittedName>
        <fullName evidence="10">Two component transcriptional regulator, winged helix family</fullName>
    </submittedName>
</protein>